<evidence type="ECO:0000259" key="2">
    <source>
        <dbReference type="PROSITE" id="PS51737"/>
    </source>
</evidence>
<dbReference type="Pfam" id="PF07508">
    <property type="entry name" value="Recombinase"/>
    <property type="match status" value="1"/>
</dbReference>
<proteinExistence type="predicted"/>
<protein>
    <submittedName>
        <fullName evidence="3">Recombinase family protein</fullName>
    </submittedName>
</protein>
<accession>A0A859DQX3</accession>
<dbReference type="Pfam" id="PF13408">
    <property type="entry name" value="Zn_ribbon_recom"/>
    <property type="match status" value="1"/>
</dbReference>
<dbReference type="RefSeq" id="WP_174192682.1">
    <property type="nucleotide sequence ID" value="NZ_CP046051.1"/>
</dbReference>
<dbReference type="InterPro" id="IPR050639">
    <property type="entry name" value="SSR_resolvase"/>
</dbReference>
<dbReference type="Proteomes" id="UP000501316">
    <property type="component" value="Chromosome"/>
</dbReference>
<dbReference type="PANTHER" id="PTHR30461">
    <property type="entry name" value="DNA-INVERTASE FROM LAMBDOID PROPHAGE"/>
    <property type="match status" value="1"/>
</dbReference>
<dbReference type="InterPro" id="IPR025827">
    <property type="entry name" value="Zn_ribbon_recom_dom"/>
</dbReference>
<dbReference type="CDD" id="cd00338">
    <property type="entry name" value="Ser_Recombinase"/>
    <property type="match status" value="1"/>
</dbReference>
<organism evidence="3 4">
    <name type="scientific">Caproicibacterium lactatifermentans</name>
    <dbReference type="NCBI Taxonomy" id="2666138"/>
    <lineage>
        <taxon>Bacteria</taxon>
        <taxon>Bacillati</taxon>
        <taxon>Bacillota</taxon>
        <taxon>Clostridia</taxon>
        <taxon>Eubacteriales</taxon>
        <taxon>Oscillospiraceae</taxon>
        <taxon>Caproicibacterium</taxon>
    </lineage>
</organism>
<feature type="domain" description="Resolvase/invertase-type recombinase catalytic" evidence="1">
    <location>
        <begin position="26"/>
        <end position="174"/>
    </location>
</feature>
<dbReference type="SMART" id="SM00857">
    <property type="entry name" value="Resolvase"/>
    <property type="match status" value="1"/>
</dbReference>
<dbReference type="PROSITE" id="PS51737">
    <property type="entry name" value="RECOMBINASE_DNA_BIND"/>
    <property type="match status" value="1"/>
</dbReference>
<dbReference type="GO" id="GO:0000150">
    <property type="term" value="F:DNA strand exchange activity"/>
    <property type="evidence" value="ECO:0007669"/>
    <property type="project" value="InterPro"/>
</dbReference>
<dbReference type="InterPro" id="IPR036162">
    <property type="entry name" value="Resolvase-like_N_sf"/>
</dbReference>
<dbReference type="GO" id="GO:0003677">
    <property type="term" value="F:DNA binding"/>
    <property type="evidence" value="ECO:0007669"/>
    <property type="project" value="InterPro"/>
</dbReference>
<dbReference type="EMBL" id="CP046051">
    <property type="protein sequence ID" value="QKN23182.1"/>
    <property type="molecule type" value="Genomic_DNA"/>
</dbReference>
<evidence type="ECO:0000313" key="4">
    <source>
        <dbReference type="Proteomes" id="UP000501316"/>
    </source>
</evidence>
<dbReference type="Pfam" id="PF00239">
    <property type="entry name" value="Resolvase"/>
    <property type="match status" value="1"/>
</dbReference>
<dbReference type="PANTHER" id="PTHR30461:SF23">
    <property type="entry name" value="DNA RECOMBINASE-RELATED"/>
    <property type="match status" value="1"/>
</dbReference>
<sequence>MGKVMLIPAKRQVGNNERAEENPRLRVAAYCRVSTDSDEQATSYDAQVKHYTEYIQRNPEWEFAGIYADDGISGTNTKKRNEFNRMIDDCMAGNIDMIITKSISRFARNTLDCLKYIRQLKGKNIPVYFEKESINTLDAKGEVLLTIMASLAQQESQSLSQNVKLGLQYRYQQGKVQVNHNRFLGYTKDENGHLIIDLEQAEIVKRIYREYLEGSSMGRIAAGLEKDGILTGAGNTKWHTSTINKILRNEKYMGDALLQKTYTVDFLTKKRIKNNGTVPQYYVEADHEAIIPKDIFMQVQEELVRRRVVYVSPSGRKRNFSCSHPFAQMVYCGECGELYRRIHWYSRGKKSIVWRCISRLESTSAKEPCHNRTVNETVLQDVSVKAINQVLEDKDHFTNALQQNIAAAVRQTDTLSPEGIQRRLEELQIELIKKANNQDDYKAITDEIFRLRAQKKQSESENTLRNETLSRIRELQKFIAAQPTELTEFDETLVKRLIQKITVYADKFTVEFKSGVTVNVEK</sequence>
<dbReference type="AlphaFoldDB" id="A0A859DQX3"/>
<dbReference type="SUPFAM" id="SSF53041">
    <property type="entry name" value="Resolvase-like"/>
    <property type="match status" value="1"/>
</dbReference>
<dbReference type="PROSITE" id="PS51736">
    <property type="entry name" value="RECOMBINASES_3"/>
    <property type="match status" value="1"/>
</dbReference>
<reference evidence="3 4" key="1">
    <citation type="submission" date="2019-11" db="EMBL/GenBank/DDBJ databases">
        <authorList>
            <person name="Ren C."/>
            <person name="Wang H."/>
            <person name="Xu Y."/>
        </authorList>
    </citation>
    <scope>NUCLEOTIDE SEQUENCE [LARGE SCALE GENOMIC DNA]</scope>
    <source>
        <strain evidence="3 4">LBM 19010</strain>
    </source>
</reference>
<feature type="domain" description="Recombinase" evidence="2">
    <location>
        <begin position="183"/>
        <end position="309"/>
    </location>
</feature>
<dbReference type="InterPro" id="IPR011109">
    <property type="entry name" value="DNA_bind_recombinase_dom"/>
</dbReference>
<dbReference type="InterPro" id="IPR006119">
    <property type="entry name" value="Resolv_N"/>
</dbReference>
<gene>
    <name evidence="3" type="ORF">GJQ69_00955</name>
</gene>
<evidence type="ECO:0000259" key="1">
    <source>
        <dbReference type="PROSITE" id="PS51736"/>
    </source>
</evidence>
<evidence type="ECO:0000313" key="3">
    <source>
        <dbReference type="EMBL" id="QKN23182.1"/>
    </source>
</evidence>
<dbReference type="InterPro" id="IPR038109">
    <property type="entry name" value="DNA_bind_recomb_sf"/>
</dbReference>
<dbReference type="Gene3D" id="3.90.1750.20">
    <property type="entry name" value="Putative Large Serine Recombinase, Chain B, Domain 2"/>
    <property type="match status" value="1"/>
</dbReference>
<name>A0A859DQX3_9FIRM</name>
<dbReference type="KEGG" id="clf:GJQ69_00955"/>
<dbReference type="Gene3D" id="3.40.50.1390">
    <property type="entry name" value="Resolvase, N-terminal catalytic domain"/>
    <property type="match status" value="1"/>
</dbReference>